<reference evidence="1" key="1">
    <citation type="submission" date="2023-06" db="EMBL/GenBank/DDBJ databases">
        <title>Genomic analysis of the entomopathogenic nematode Steinernema hermaphroditum.</title>
        <authorList>
            <person name="Schwarz E.M."/>
            <person name="Heppert J.K."/>
            <person name="Baniya A."/>
            <person name="Schwartz H.T."/>
            <person name="Tan C.-H."/>
            <person name="Antoshechkin I."/>
            <person name="Sternberg P.W."/>
            <person name="Goodrich-Blair H."/>
            <person name="Dillman A.R."/>
        </authorList>
    </citation>
    <scope>NUCLEOTIDE SEQUENCE</scope>
    <source>
        <strain evidence="1">PS9179</strain>
        <tissue evidence="1">Whole animal</tissue>
    </source>
</reference>
<dbReference type="EMBL" id="JAUCMV010000001">
    <property type="protein sequence ID" value="KAK0428560.1"/>
    <property type="molecule type" value="Genomic_DNA"/>
</dbReference>
<name>A0AA39IQE3_9BILA</name>
<comment type="caution">
    <text evidence="1">The sequence shown here is derived from an EMBL/GenBank/DDBJ whole genome shotgun (WGS) entry which is preliminary data.</text>
</comment>
<keyword evidence="2" id="KW-1185">Reference proteome</keyword>
<organism evidence="1 2">
    <name type="scientific">Steinernema hermaphroditum</name>
    <dbReference type="NCBI Taxonomy" id="289476"/>
    <lineage>
        <taxon>Eukaryota</taxon>
        <taxon>Metazoa</taxon>
        <taxon>Ecdysozoa</taxon>
        <taxon>Nematoda</taxon>
        <taxon>Chromadorea</taxon>
        <taxon>Rhabditida</taxon>
        <taxon>Tylenchina</taxon>
        <taxon>Panagrolaimomorpha</taxon>
        <taxon>Strongyloidoidea</taxon>
        <taxon>Steinernematidae</taxon>
        <taxon>Steinernema</taxon>
    </lineage>
</organism>
<gene>
    <name evidence="1" type="ORF">QR680_010873</name>
</gene>
<dbReference type="Proteomes" id="UP001175271">
    <property type="component" value="Unassembled WGS sequence"/>
</dbReference>
<evidence type="ECO:0000313" key="2">
    <source>
        <dbReference type="Proteomes" id="UP001175271"/>
    </source>
</evidence>
<evidence type="ECO:0000313" key="1">
    <source>
        <dbReference type="EMBL" id="KAK0428560.1"/>
    </source>
</evidence>
<dbReference type="AlphaFoldDB" id="A0AA39IQE3"/>
<proteinExistence type="predicted"/>
<accession>A0AA39IQE3</accession>
<protein>
    <submittedName>
        <fullName evidence="1">Uncharacterized protein</fullName>
    </submittedName>
</protein>
<sequence>MDVIQRSFCDLLLELLSSQSVTSLKKLQLSPVSSWLPAIHDHMRPFTFKLDVFQEGCLLYIHEESGRHLAAGEIDDQYHRCTQVVITFYKRGALDVMHALPTLVPEREATRALSRAVHCCENAELQISRSRQPINDNFVPLMLNVLRMGTYSSVQMPKFDRNGDNFLREALKNVNLKRLELSGEWSSNLTEDIDKWIRAAVKIELISVESCGNLKISLHTFYVIFTKALQAKKEMTIIMPRGFDLNKLDDYMDHLRDREGHRYLGFSWKLSDDWGLSLASLNSNLAITVTRLHYAD</sequence>